<proteinExistence type="predicted"/>
<evidence type="ECO:0000313" key="1">
    <source>
        <dbReference type="EMBL" id="KAF6002372.1"/>
    </source>
</evidence>
<dbReference type="OrthoDB" id="347435at2759"/>
<accession>A0A7J7IGY9</accession>
<evidence type="ECO:0000313" key="2">
    <source>
        <dbReference type="Proteomes" id="UP000530660"/>
    </source>
</evidence>
<organism evidence="1 2">
    <name type="scientific">Cyanidiococcus yangmingshanensis</name>
    <dbReference type="NCBI Taxonomy" id="2690220"/>
    <lineage>
        <taxon>Eukaryota</taxon>
        <taxon>Rhodophyta</taxon>
        <taxon>Bangiophyceae</taxon>
        <taxon>Cyanidiales</taxon>
        <taxon>Cyanidiaceae</taxon>
        <taxon>Cyanidiococcus</taxon>
    </lineage>
</organism>
<dbReference type="InterPro" id="IPR027417">
    <property type="entry name" value="P-loop_NTPase"/>
</dbReference>
<dbReference type="EMBL" id="VWRR01000010">
    <property type="protein sequence ID" value="KAF6002372.1"/>
    <property type="molecule type" value="Genomic_DNA"/>
</dbReference>
<protein>
    <recommendedName>
        <fullName evidence="3">Kinase</fullName>
    </recommendedName>
</protein>
<dbReference type="SUPFAM" id="SSF52540">
    <property type="entry name" value="P-loop containing nucleoside triphosphate hydrolases"/>
    <property type="match status" value="1"/>
</dbReference>
<reference evidence="1 2" key="1">
    <citation type="journal article" date="2020" name="J. Phycol.">
        <title>Comparative genome analysis reveals Cyanidiococcus gen. nov., a new extremophilic red algal genus sister to Cyanidioschyzon (Cyanidioschyzonaceae, Rhodophyta).</title>
        <authorList>
            <person name="Liu S.-L."/>
            <person name="Chiang Y.-R."/>
            <person name="Yoon H.S."/>
            <person name="Fu H.-Y."/>
        </authorList>
    </citation>
    <scope>NUCLEOTIDE SEQUENCE [LARGE SCALE GENOMIC DNA]</scope>
    <source>
        <strain evidence="1 2">THAL066</strain>
    </source>
</reference>
<name>A0A7J7IGY9_9RHOD</name>
<comment type="caution">
    <text evidence="1">The sequence shown here is derived from an EMBL/GenBank/DDBJ whole genome shotgun (WGS) entry which is preliminary data.</text>
</comment>
<keyword evidence="2" id="KW-1185">Reference proteome</keyword>
<dbReference type="Gene3D" id="3.40.50.300">
    <property type="entry name" value="P-loop containing nucleotide triphosphate hydrolases"/>
    <property type="match status" value="1"/>
</dbReference>
<dbReference type="PANTHER" id="PTHR10285">
    <property type="entry name" value="URIDINE KINASE"/>
    <property type="match status" value="1"/>
</dbReference>
<gene>
    <name evidence="1" type="ORF">F1559_000882</name>
</gene>
<dbReference type="AlphaFoldDB" id="A0A7J7IGY9"/>
<evidence type="ECO:0008006" key="3">
    <source>
        <dbReference type="Google" id="ProtNLM"/>
    </source>
</evidence>
<sequence length="266" mass="30322">MALLSAVQCPQGGGKTTLTTALQKLFTLERLECVSLSIDDFYLTRREQEALARAFPENPLLESRGNPGTHDISLALQTLDQLVTAPRTKEESTIAVPRYDKSAYQGRGDRASPESWQSYERPVDVVFLEGWCLGFRPLELHHRSVEMDPVSLRNLMQVDRFLAQDFCRLYPLLDAFIVIALDGPNLAESLQTVYQWRLEAEQQMRAAGRPAMTDEQVYAFVDKFMPAYRAYLSDLYWSPPLTGDASRELRVGIDRTRAPTRRFPWS</sequence>
<dbReference type="Proteomes" id="UP000530660">
    <property type="component" value="Unassembled WGS sequence"/>
</dbReference>